<keyword evidence="11" id="KW-1185">Reference proteome</keyword>
<feature type="domain" description="Pycsar effector protein" evidence="9">
    <location>
        <begin position="10"/>
        <end position="159"/>
    </location>
</feature>
<sequence length="166" mass="18834">MMENTEKERLLFCIGRYDHYYDSINNKCNVFLTLSLAIVGGLLATYPTLLDKVACTAWLHINMAILLVVGTTNILFTMWTSMPFLKTCGTSLLYFGSVAKMTPQAFYTRSSAEDAQAGLDDLRTQVHVLAQGLRKKFRRLFVAGTLLMIQFIFFIPLIYTIVKNLK</sequence>
<dbReference type="InterPro" id="IPR043760">
    <property type="entry name" value="PycTM_dom"/>
</dbReference>
<protein>
    <recommendedName>
        <fullName evidence="9">Pycsar effector protein domain-containing protein</fullName>
    </recommendedName>
</protein>
<dbReference type="Pfam" id="PF18967">
    <property type="entry name" value="PycTM"/>
    <property type="match status" value="1"/>
</dbReference>
<evidence type="ECO:0000256" key="8">
    <source>
        <dbReference type="SAM" id="Phobius"/>
    </source>
</evidence>
<evidence type="ECO:0000313" key="11">
    <source>
        <dbReference type="Proteomes" id="UP000659124"/>
    </source>
</evidence>
<proteinExistence type="predicted"/>
<feature type="transmembrane region" description="Helical" evidence="8">
    <location>
        <begin position="140"/>
        <end position="162"/>
    </location>
</feature>
<dbReference type="RefSeq" id="WP_188087209.1">
    <property type="nucleotide sequence ID" value="NZ_JACVFC010000001.1"/>
</dbReference>
<keyword evidence="7 8" id="KW-0472">Membrane</keyword>
<dbReference type="EMBL" id="JACVFC010000001">
    <property type="protein sequence ID" value="MBC9930124.1"/>
    <property type="molecule type" value="Genomic_DNA"/>
</dbReference>
<evidence type="ECO:0000256" key="6">
    <source>
        <dbReference type="ARBA" id="ARBA00023118"/>
    </source>
</evidence>
<keyword evidence="5 8" id="KW-1133">Transmembrane helix</keyword>
<dbReference type="Proteomes" id="UP000659124">
    <property type="component" value="Unassembled WGS sequence"/>
</dbReference>
<evidence type="ECO:0000256" key="2">
    <source>
        <dbReference type="ARBA" id="ARBA00022475"/>
    </source>
</evidence>
<evidence type="ECO:0000259" key="9">
    <source>
        <dbReference type="Pfam" id="PF18967"/>
    </source>
</evidence>
<evidence type="ECO:0000256" key="5">
    <source>
        <dbReference type="ARBA" id="ARBA00022989"/>
    </source>
</evidence>
<accession>A0ABR7TI55</accession>
<evidence type="ECO:0000256" key="3">
    <source>
        <dbReference type="ARBA" id="ARBA00022692"/>
    </source>
</evidence>
<comment type="subcellular location">
    <subcellularLocation>
        <location evidence="1">Cell membrane</location>
    </subcellularLocation>
</comment>
<evidence type="ECO:0000313" key="10">
    <source>
        <dbReference type="EMBL" id="MBC9930124.1"/>
    </source>
</evidence>
<keyword evidence="3 8" id="KW-0812">Transmembrane</keyword>
<keyword evidence="4" id="KW-0547">Nucleotide-binding</keyword>
<keyword evidence="2" id="KW-1003">Cell membrane</keyword>
<evidence type="ECO:0000256" key="7">
    <source>
        <dbReference type="ARBA" id="ARBA00023136"/>
    </source>
</evidence>
<organism evidence="10 11">
    <name type="scientific">Chitinophaga qingshengii</name>
    <dbReference type="NCBI Taxonomy" id="1569794"/>
    <lineage>
        <taxon>Bacteria</taxon>
        <taxon>Pseudomonadati</taxon>
        <taxon>Bacteroidota</taxon>
        <taxon>Chitinophagia</taxon>
        <taxon>Chitinophagales</taxon>
        <taxon>Chitinophagaceae</taxon>
        <taxon>Chitinophaga</taxon>
    </lineage>
</organism>
<comment type="caution">
    <text evidence="10">The sequence shown here is derived from an EMBL/GenBank/DDBJ whole genome shotgun (WGS) entry which is preliminary data.</text>
</comment>
<evidence type="ECO:0000256" key="4">
    <source>
        <dbReference type="ARBA" id="ARBA00022741"/>
    </source>
</evidence>
<keyword evidence="6" id="KW-0051">Antiviral defense</keyword>
<reference evidence="10 11" key="1">
    <citation type="submission" date="2020-09" db="EMBL/GenBank/DDBJ databases">
        <title>Genome sequences of type strains of Chitinophaga qingshengii and Chitinophaga varians.</title>
        <authorList>
            <person name="Kittiwongwattana C."/>
        </authorList>
    </citation>
    <scope>NUCLEOTIDE SEQUENCE [LARGE SCALE GENOMIC DNA]</scope>
    <source>
        <strain evidence="10 11">JCM 30026</strain>
    </source>
</reference>
<feature type="transmembrane region" description="Helical" evidence="8">
    <location>
        <begin position="30"/>
        <end position="50"/>
    </location>
</feature>
<evidence type="ECO:0000256" key="1">
    <source>
        <dbReference type="ARBA" id="ARBA00004236"/>
    </source>
</evidence>
<name>A0ABR7TI55_9BACT</name>
<feature type="transmembrane region" description="Helical" evidence="8">
    <location>
        <begin position="56"/>
        <end position="76"/>
    </location>
</feature>
<gene>
    <name evidence="10" type="ORF">ICL07_07030</name>
</gene>